<dbReference type="NCBIfam" id="TIGR00488">
    <property type="entry name" value="bis(5'-nucleosyl)-tetraphosphatase (symmetrical) YqeK"/>
    <property type="match status" value="1"/>
</dbReference>
<comment type="catalytic activity">
    <reaction evidence="12 14">
        <text>nicotinate beta-D-ribonucleotide + ATP + H(+) = deamido-NAD(+) + diphosphate</text>
        <dbReference type="Rhea" id="RHEA:22860"/>
        <dbReference type="ChEBI" id="CHEBI:15378"/>
        <dbReference type="ChEBI" id="CHEBI:30616"/>
        <dbReference type="ChEBI" id="CHEBI:33019"/>
        <dbReference type="ChEBI" id="CHEBI:57502"/>
        <dbReference type="ChEBI" id="CHEBI:58437"/>
        <dbReference type="EC" id="2.7.7.18"/>
    </reaction>
</comment>
<keyword evidence="5 14" id="KW-0548">Nucleotidyltransferase</keyword>
<evidence type="ECO:0000256" key="12">
    <source>
        <dbReference type="ARBA" id="ARBA00048721"/>
    </source>
</evidence>
<dbReference type="SMART" id="SM00471">
    <property type="entry name" value="HDc"/>
    <property type="match status" value="1"/>
</dbReference>
<dbReference type="InterPro" id="IPR005248">
    <property type="entry name" value="NadD/NMNAT"/>
</dbReference>
<protein>
    <recommendedName>
        <fullName evidence="14">Probable nicotinate-nucleotide adenylyltransferase</fullName>
        <ecNumber evidence="14">2.7.7.18</ecNumber>
    </recommendedName>
    <alternativeName>
        <fullName evidence="14">Deamido-NAD(+) diphosphorylase</fullName>
    </alternativeName>
    <alternativeName>
        <fullName evidence="14">Deamido-NAD(+) pyrophosphorylase</fullName>
    </alternativeName>
    <alternativeName>
        <fullName evidence="14">Nicotinate mononucleotide adenylyltransferase</fullName>
        <shortName evidence="14">NaMN adenylyltransferase</shortName>
    </alternativeName>
</protein>
<reference evidence="16" key="1">
    <citation type="journal article" date="2021" name="PeerJ">
        <title>Extensive microbial diversity within the chicken gut microbiome revealed by metagenomics and culture.</title>
        <authorList>
            <person name="Gilroy R."/>
            <person name="Ravi A."/>
            <person name="Getino M."/>
            <person name="Pursley I."/>
            <person name="Horton D.L."/>
            <person name="Alikhan N.F."/>
            <person name="Baker D."/>
            <person name="Gharbi K."/>
            <person name="Hall N."/>
            <person name="Watson M."/>
            <person name="Adriaenssens E.M."/>
            <person name="Foster-Nyarko E."/>
            <person name="Jarju S."/>
            <person name="Secka A."/>
            <person name="Antonio M."/>
            <person name="Oren A."/>
            <person name="Chaudhuri R.R."/>
            <person name="La Ragione R."/>
            <person name="Hildebrand F."/>
            <person name="Pallen M.J."/>
        </authorList>
    </citation>
    <scope>NUCLEOTIDE SEQUENCE</scope>
    <source>
        <strain evidence="16">ChiBcec18-1249</strain>
    </source>
</reference>
<keyword evidence="7 14" id="KW-0547">Nucleotide-binding</keyword>
<dbReference type="AlphaFoldDB" id="A0A9D2LJD6"/>
<accession>A0A9D2LJD6</accession>
<dbReference type="NCBIfam" id="TIGR00482">
    <property type="entry name" value="nicotinate (nicotinamide) nucleotide adenylyltransferase"/>
    <property type="match status" value="1"/>
</dbReference>
<dbReference type="GO" id="GO:0046872">
    <property type="term" value="F:metal ion binding"/>
    <property type="evidence" value="ECO:0007669"/>
    <property type="project" value="UniProtKB-KW"/>
</dbReference>
<dbReference type="HAMAP" id="MF_00244">
    <property type="entry name" value="NaMN_adenylyltr"/>
    <property type="match status" value="1"/>
</dbReference>
<comment type="pathway">
    <text evidence="2 14">Cofactor biosynthesis; NAD(+) biosynthesis; deamido-NAD(+) from nicotinate D-ribonucleotide: step 1/1.</text>
</comment>
<comment type="catalytic activity">
    <reaction evidence="13">
        <text>P(1),P(4)-bis(5'-adenosyl) tetraphosphate + H2O = 2 ADP + 2 H(+)</text>
        <dbReference type="Rhea" id="RHEA:24252"/>
        <dbReference type="ChEBI" id="CHEBI:15377"/>
        <dbReference type="ChEBI" id="CHEBI:15378"/>
        <dbReference type="ChEBI" id="CHEBI:58141"/>
        <dbReference type="ChEBI" id="CHEBI:456216"/>
        <dbReference type="EC" id="3.6.1.41"/>
    </reaction>
</comment>
<dbReference type="CDD" id="cd02165">
    <property type="entry name" value="NMNAT"/>
    <property type="match status" value="1"/>
</dbReference>
<comment type="caution">
    <text evidence="16">The sequence shown here is derived from an EMBL/GenBank/DDBJ whole genome shotgun (WGS) entry which is preliminary data.</text>
</comment>
<dbReference type="PANTHER" id="PTHR39321">
    <property type="entry name" value="NICOTINATE-NUCLEOTIDE ADENYLYLTRANSFERASE-RELATED"/>
    <property type="match status" value="1"/>
</dbReference>
<evidence type="ECO:0000256" key="13">
    <source>
        <dbReference type="ARBA" id="ARBA00049417"/>
    </source>
</evidence>
<evidence type="ECO:0000256" key="8">
    <source>
        <dbReference type="ARBA" id="ARBA00022801"/>
    </source>
</evidence>
<comment type="similarity">
    <text evidence="14">Belongs to the NadD family.</text>
</comment>
<evidence type="ECO:0000256" key="7">
    <source>
        <dbReference type="ARBA" id="ARBA00022741"/>
    </source>
</evidence>
<evidence type="ECO:0000256" key="11">
    <source>
        <dbReference type="ARBA" id="ARBA00023027"/>
    </source>
</evidence>
<evidence type="ECO:0000256" key="5">
    <source>
        <dbReference type="ARBA" id="ARBA00022695"/>
    </source>
</evidence>
<dbReference type="SUPFAM" id="SSF52374">
    <property type="entry name" value="Nucleotidylyl transferase"/>
    <property type="match status" value="1"/>
</dbReference>
<dbReference type="GO" id="GO:0004515">
    <property type="term" value="F:nicotinate-nucleotide adenylyltransferase activity"/>
    <property type="evidence" value="ECO:0007669"/>
    <property type="project" value="UniProtKB-UniRule"/>
</dbReference>
<dbReference type="GO" id="GO:0009435">
    <property type="term" value="P:NAD+ biosynthetic process"/>
    <property type="evidence" value="ECO:0007669"/>
    <property type="project" value="UniProtKB-UniRule"/>
</dbReference>
<dbReference type="CDD" id="cd00077">
    <property type="entry name" value="HDc"/>
    <property type="match status" value="1"/>
</dbReference>
<dbReference type="InterPro" id="IPR006674">
    <property type="entry name" value="HD_domain"/>
</dbReference>
<evidence type="ECO:0000256" key="1">
    <source>
        <dbReference type="ARBA" id="ARBA00002324"/>
    </source>
</evidence>
<dbReference type="Proteomes" id="UP000823824">
    <property type="component" value="Unassembled WGS sequence"/>
</dbReference>
<dbReference type="Pfam" id="PF01966">
    <property type="entry name" value="HD"/>
    <property type="match status" value="1"/>
</dbReference>
<dbReference type="Gene3D" id="3.40.50.620">
    <property type="entry name" value="HUPs"/>
    <property type="match status" value="1"/>
</dbReference>
<evidence type="ECO:0000313" key="16">
    <source>
        <dbReference type="EMBL" id="HJB13620.1"/>
    </source>
</evidence>
<gene>
    <name evidence="14 16" type="primary">nadD</name>
    <name evidence="16" type="ORF">H9787_07900</name>
</gene>
<evidence type="ECO:0000256" key="3">
    <source>
        <dbReference type="ARBA" id="ARBA00022642"/>
    </source>
</evidence>
<dbReference type="InterPro" id="IPR005249">
    <property type="entry name" value="YqeK"/>
</dbReference>
<keyword evidence="8" id="KW-0378">Hydrolase</keyword>
<evidence type="ECO:0000259" key="15">
    <source>
        <dbReference type="SMART" id="SM00471"/>
    </source>
</evidence>
<dbReference type="InterPro" id="IPR003607">
    <property type="entry name" value="HD/PDEase_dom"/>
</dbReference>
<dbReference type="NCBIfam" id="TIGR00277">
    <property type="entry name" value="HDIG"/>
    <property type="match status" value="1"/>
</dbReference>
<sequence length="396" mass="44549">MKIGVYGGTFNPPHLGHVTAARAVFELLKLDLLLVVPDRQPPHKTLPEGSPTPEQRLEMTRLAAEQLGLGDKVRVLDVELKREGRSYTSETLAQLKEQYPEDELWLLMGTDMFLTLQSWHAPEKILSLAGIAAFGRTEADTEELFSVQREYLYRTYPQARIFTLTIPGVVDVSSTELRAMLAQGKGGHLLPPAVYGCILREGLYDTRADLKHLPLRTLRPVALSYLKYKRIPHVLGTEQEAVRLAERYGADVGKAQVAALLHDCTKKLDMEQQLALCRRYGIRLDELEQKALKLLHSKTGAAIARDVFGVDDEIYRAIWWHTTGHANMTLLEKIIYLADYIEPSRDFPGVDKLRSVCYKDLDEGLLLGLEMSIEEMTNMGNPVHHATIEARDALKG</sequence>
<reference evidence="16" key="2">
    <citation type="submission" date="2021-04" db="EMBL/GenBank/DDBJ databases">
        <authorList>
            <person name="Gilroy R."/>
        </authorList>
    </citation>
    <scope>NUCLEOTIDE SEQUENCE</scope>
    <source>
        <strain evidence="16">ChiBcec18-1249</strain>
    </source>
</reference>
<keyword evidence="3 14" id="KW-0662">Pyridine nucleotide biosynthesis</keyword>
<keyword evidence="10" id="KW-0408">Iron</keyword>
<dbReference type="InterPro" id="IPR006675">
    <property type="entry name" value="HDIG_dom"/>
</dbReference>
<organism evidence="16 17">
    <name type="scientific">Candidatus Oscillibacter excrementigallinarum</name>
    <dbReference type="NCBI Taxonomy" id="2838716"/>
    <lineage>
        <taxon>Bacteria</taxon>
        <taxon>Bacillati</taxon>
        <taxon>Bacillota</taxon>
        <taxon>Clostridia</taxon>
        <taxon>Eubacteriales</taxon>
        <taxon>Oscillospiraceae</taxon>
        <taxon>Oscillibacter</taxon>
    </lineage>
</organism>
<evidence type="ECO:0000256" key="9">
    <source>
        <dbReference type="ARBA" id="ARBA00022840"/>
    </source>
</evidence>
<keyword evidence="4 14" id="KW-0808">Transferase</keyword>
<keyword evidence="11 14" id="KW-0520">NAD</keyword>
<evidence type="ECO:0000256" key="6">
    <source>
        <dbReference type="ARBA" id="ARBA00022723"/>
    </source>
</evidence>
<keyword evidence="9 14" id="KW-0067">ATP-binding</keyword>
<evidence type="ECO:0000256" key="4">
    <source>
        <dbReference type="ARBA" id="ARBA00022679"/>
    </source>
</evidence>
<proteinExistence type="inferred from homology"/>
<name>A0A9D2LJD6_9FIRM</name>
<dbReference type="SUPFAM" id="SSF109604">
    <property type="entry name" value="HD-domain/PDEase-like"/>
    <property type="match status" value="1"/>
</dbReference>
<feature type="domain" description="HD/PDEase" evidence="15">
    <location>
        <begin position="226"/>
        <end position="353"/>
    </location>
</feature>
<comment type="function">
    <text evidence="1 14">Catalyzes the reversible adenylation of nicotinate mononucleotide (NaMN) to nicotinic acid adenine dinucleotide (NaAD).</text>
</comment>
<evidence type="ECO:0000256" key="14">
    <source>
        <dbReference type="HAMAP-Rule" id="MF_00244"/>
    </source>
</evidence>
<evidence type="ECO:0000256" key="2">
    <source>
        <dbReference type="ARBA" id="ARBA00005019"/>
    </source>
</evidence>
<dbReference type="InterPro" id="IPR014729">
    <property type="entry name" value="Rossmann-like_a/b/a_fold"/>
</dbReference>
<evidence type="ECO:0000313" key="17">
    <source>
        <dbReference type="Proteomes" id="UP000823824"/>
    </source>
</evidence>
<dbReference type="Gene3D" id="1.10.3210.10">
    <property type="entry name" value="Hypothetical protein af1432"/>
    <property type="match status" value="1"/>
</dbReference>
<dbReference type="NCBIfam" id="TIGR00125">
    <property type="entry name" value="cyt_tran_rel"/>
    <property type="match status" value="1"/>
</dbReference>
<dbReference type="GO" id="GO:0005524">
    <property type="term" value="F:ATP binding"/>
    <property type="evidence" value="ECO:0007669"/>
    <property type="project" value="UniProtKB-KW"/>
</dbReference>
<dbReference type="Pfam" id="PF01467">
    <property type="entry name" value="CTP_transf_like"/>
    <property type="match status" value="1"/>
</dbReference>
<dbReference type="InterPro" id="IPR004821">
    <property type="entry name" value="Cyt_trans-like"/>
</dbReference>
<dbReference type="EMBL" id="DWZJ01000069">
    <property type="protein sequence ID" value="HJB13620.1"/>
    <property type="molecule type" value="Genomic_DNA"/>
</dbReference>
<dbReference type="GO" id="GO:0008803">
    <property type="term" value="F:bis(5'-nucleosyl)-tetraphosphatase (symmetrical) activity"/>
    <property type="evidence" value="ECO:0007669"/>
    <property type="project" value="UniProtKB-EC"/>
</dbReference>
<keyword evidence="6" id="KW-0479">Metal-binding</keyword>
<dbReference type="PANTHER" id="PTHR39321:SF3">
    <property type="entry name" value="PHOSPHOPANTETHEINE ADENYLYLTRANSFERASE"/>
    <property type="match status" value="1"/>
</dbReference>
<evidence type="ECO:0000256" key="10">
    <source>
        <dbReference type="ARBA" id="ARBA00023004"/>
    </source>
</evidence>
<dbReference type="EC" id="2.7.7.18" evidence="14"/>